<dbReference type="InterPro" id="IPR038563">
    <property type="entry name" value="Endonuclease_7_sf"/>
</dbReference>
<keyword evidence="1" id="KW-0540">Nuclease</keyword>
<keyword evidence="2" id="KW-1185">Reference proteome</keyword>
<comment type="caution">
    <text evidence="1">The sequence shown here is derived from an EMBL/GenBank/DDBJ whole genome shotgun (WGS) entry which is preliminary data.</text>
</comment>
<dbReference type="SUPFAM" id="SSF54060">
    <property type="entry name" value="His-Me finger endonucleases"/>
    <property type="match status" value="1"/>
</dbReference>
<organism evidence="1 2">
    <name type="scientific">Streptomyces noboritoensis</name>
    <dbReference type="NCBI Taxonomy" id="67337"/>
    <lineage>
        <taxon>Bacteria</taxon>
        <taxon>Bacillati</taxon>
        <taxon>Actinomycetota</taxon>
        <taxon>Actinomycetes</taxon>
        <taxon>Kitasatosporales</taxon>
        <taxon>Streptomycetaceae</taxon>
        <taxon>Streptomyces</taxon>
    </lineage>
</organism>
<evidence type="ECO:0000313" key="1">
    <source>
        <dbReference type="EMBL" id="MFC0849303.1"/>
    </source>
</evidence>
<sequence>MRERRLPAAGRRAACPTRPSALAVHVDHRHETGKVRGVRCFNCDSAIGKLGDDPDTVRRAAAYLEGTSWKPTLVAQGVYQLPS</sequence>
<reference evidence="1 2" key="1">
    <citation type="submission" date="2024-09" db="EMBL/GenBank/DDBJ databases">
        <authorList>
            <person name="Sun Q."/>
            <person name="Mori K."/>
        </authorList>
    </citation>
    <scope>NUCLEOTIDE SEQUENCE [LARGE SCALE GENOMIC DNA]</scope>
    <source>
        <strain evidence="1 2">JCM 4557</strain>
    </source>
</reference>
<dbReference type="EMBL" id="JBHMQV010000009">
    <property type="protein sequence ID" value="MFC0849303.1"/>
    <property type="molecule type" value="Genomic_DNA"/>
</dbReference>
<dbReference type="InterPro" id="IPR044925">
    <property type="entry name" value="His-Me_finger_sf"/>
</dbReference>
<dbReference type="Pfam" id="PF02945">
    <property type="entry name" value="Endonuclease_7"/>
    <property type="match status" value="1"/>
</dbReference>
<dbReference type="RefSeq" id="WP_268248404.1">
    <property type="nucleotide sequence ID" value="NZ_JBHMQV010000009.1"/>
</dbReference>
<evidence type="ECO:0000313" key="2">
    <source>
        <dbReference type="Proteomes" id="UP001589887"/>
    </source>
</evidence>
<dbReference type="Proteomes" id="UP001589887">
    <property type="component" value="Unassembled WGS sequence"/>
</dbReference>
<proteinExistence type="predicted"/>
<dbReference type="GO" id="GO:0004519">
    <property type="term" value="F:endonuclease activity"/>
    <property type="evidence" value="ECO:0007669"/>
    <property type="project" value="UniProtKB-KW"/>
</dbReference>
<keyword evidence="1" id="KW-0255">Endonuclease</keyword>
<accession>A0ABV6TU33</accession>
<dbReference type="InterPro" id="IPR004211">
    <property type="entry name" value="Endonuclease_7"/>
</dbReference>
<protein>
    <submittedName>
        <fullName evidence="1">Endonuclease domain-containing protein</fullName>
    </submittedName>
</protein>
<dbReference type="Gene3D" id="3.40.1800.10">
    <property type="entry name" value="His-Me finger endonucleases"/>
    <property type="match status" value="1"/>
</dbReference>
<name>A0ABV6TU33_9ACTN</name>
<gene>
    <name evidence="1" type="ORF">ACFH04_37130</name>
</gene>
<keyword evidence="1" id="KW-0378">Hydrolase</keyword>